<proteinExistence type="predicted"/>
<dbReference type="AlphaFoldDB" id="A0A8H6H3J6"/>
<protein>
    <recommendedName>
        <fullName evidence="3">RRM domain-containing protein</fullName>
    </recommendedName>
</protein>
<evidence type="ECO:0000313" key="4">
    <source>
        <dbReference type="EMBL" id="KAF6528517.1"/>
    </source>
</evidence>
<organism evidence="4 5">
    <name type="scientific">Fusarium oxysporum f. sp. conglutinans</name>
    <dbReference type="NCBI Taxonomy" id="100902"/>
    <lineage>
        <taxon>Eukaryota</taxon>
        <taxon>Fungi</taxon>
        <taxon>Dikarya</taxon>
        <taxon>Ascomycota</taxon>
        <taxon>Pezizomycotina</taxon>
        <taxon>Sordariomycetes</taxon>
        <taxon>Hypocreomycetidae</taxon>
        <taxon>Hypocreales</taxon>
        <taxon>Nectriaceae</taxon>
        <taxon>Fusarium</taxon>
        <taxon>Fusarium oxysporum species complex</taxon>
    </lineage>
</organism>
<feature type="compositionally biased region" description="Basic and acidic residues" evidence="2">
    <location>
        <begin position="89"/>
        <end position="114"/>
    </location>
</feature>
<gene>
    <name evidence="4" type="ORF">HZS61_008819</name>
</gene>
<dbReference type="GO" id="GO:0003723">
    <property type="term" value="F:RNA binding"/>
    <property type="evidence" value="ECO:0007669"/>
    <property type="project" value="UniProtKB-UniRule"/>
</dbReference>
<comment type="caution">
    <text evidence="4">The sequence shown here is derived from an EMBL/GenBank/DDBJ whole genome shotgun (WGS) entry which is preliminary data.</text>
</comment>
<evidence type="ECO:0000313" key="5">
    <source>
        <dbReference type="Proteomes" id="UP000593570"/>
    </source>
</evidence>
<reference evidence="4 5" key="1">
    <citation type="journal article" date="2020" name="bioRxiv">
        <title>A chromosome-scale genome assembly for the Fusarium oxysporum strain Fo5176 to establish a model Arabidopsis-fungal pathosystem.</title>
        <authorList>
            <person name="Fokkens L."/>
            <person name="Guo L."/>
            <person name="Dora S."/>
            <person name="Wang B."/>
            <person name="Ye K."/>
            <person name="Sanchez-Rodriguez C."/>
            <person name="Croll D."/>
        </authorList>
    </citation>
    <scope>NUCLEOTIDE SEQUENCE [LARGE SCALE GENOMIC DNA]</scope>
    <source>
        <strain evidence="4 5">Fo5176</strain>
    </source>
</reference>
<dbReference type="PROSITE" id="PS50102">
    <property type="entry name" value="RRM"/>
    <property type="match status" value="1"/>
</dbReference>
<feature type="domain" description="RRM" evidence="3">
    <location>
        <begin position="412"/>
        <end position="485"/>
    </location>
</feature>
<evidence type="ECO:0000256" key="1">
    <source>
        <dbReference type="PROSITE-ProRule" id="PRU00176"/>
    </source>
</evidence>
<dbReference type="PANTHER" id="PTHR35391:SF5">
    <property type="entry name" value="DUF6590 DOMAIN-CONTAINING PROTEIN"/>
    <property type="match status" value="1"/>
</dbReference>
<dbReference type="Proteomes" id="UP000593570">
    <property type="component" value="Unassembled WGS sequence"/>
</dbReference>
<dbReference type="InterPro" id="IPR000504">
    <property type="entry name" value="RRM_dom"/>
</dbReference>
<evidence type="ECO:0000259" key="3">
    <source>
        <dbReference type="PROSITE" id="PS50102"/>
    </source>
</evidence>
<dbReference type="EMBL" id="JACDXP010000002">
    <property type="protein sequence ID" value="KAF6528517.1"/>
    <property type="molecule type" value="Genomic_DNA"/>
</dbReference>
<sequence>MDSDLIIRHKTRTCKKWFQTCLEVPDMKEDDWLEQKSAEFNCWASDLNADKLGPDSLDSRLRLRPDVRDQVADLLDGLVTALNKYEEIGCDRPTRGSEPTHSEDEHPVTDEEGRSLSPWSDMDDSTGSQPDSSAEGNNDKEHLDLYRGQKFYIETNLELLNRIHDDIKRSGHQFINQHADENLIKAEAKYKYEKARLGEHAVLYGNDTSIGDHERFRRSLTKKILRNGYTEALIHYIESNIQLFVMTRGANSDDPYVMSQTKLLILFRTYLYDPARLTHIQRRLINANVVRRNRLIYAGSIRKAQTGEGKNPHETLVQKPRRRRKAAQESRAADHKRRLSSPLVQTPSMSKPKRKKRFVSRPATALESHFSITAALSPSQSTESVATDISATLANIDYPKPDRVRNRESKGFTVHVENIHRDLTEEDLMVVAYMPTIQLRNDCAGPSKGTTDVTYEMKEDVEDALRQIDGANAIGQPIQLTPLSSQGQFDTANEEPFPCPYCPLILPHTYTDNARWRAHVVQDLCPYICIFEDCESPDKMYASTYEWMSHLAKCHSTTEWRPKQLNQLNGRPILSELA</sequence>
<feature type="compositionally biased region" description="Polar residues" evidence="2">
    <location>
        <begin position="125"/>
        <end position="136"/>
    </location>
</feature>
<feature type="region of interest" description="Disordered" evidence="2">
    <location>
        <begin position="89"/>
        <end position="141"/>
    </location>
</feature>
<dbReference type="SUPFAM" id="SSF54928">
    <property type="entry name" value="RNA-binding domain, RBD"/>
    <property type="match status" value="1"/>
</dbReference>
<name>A0A8H6H3J6_FUSOX</name>
<dbReference type="PANTHER" id="PTHR35391">
    <property type="entry name" value="C2H2-TYPE DOMAIN-CONTAINING PROTEIN-RELATED"/>
    <property type="match status" value="1"/>
</dbReference>
<accession>A0A8H6H3J6</accession>
<keyword evidence="1" id="KW-0694">RNA-binding</keyword>
<feature type="region of interest" description="Disordered" evidence="2">
    <location>
        <begin position="303"/>
        <end position="362"/>
    </location>
</feature>
<evidence type="ECO:0000256" key="2">
    <source>
        <dbReference type="SAM" id="MobiDB-lite"/>
    </source>
</evidence>
<dbReference type="InterPro" id="IPR035979">
    <property type="entry name" value="RBD_domain_sf"/>
</dbReference>